<organism evidence="1 2">
    <name type="scientific">Akanthomyces lecanii RCEF 1005</name>
    <dbReference type="NCBI Taxonomy" id="1081108"/>
    <lineage>
        <taxon>Eukaryota</taxon>
        <taxon>Fungi</taxon>
        <taxon>Dikarya</taxon>
        <taxon>Ascomycota</taxon>
        <taxon>Pezizomycotina</taxon>
        <taxon>Sordariomycetes</taxon>
        <taxon>Hypocreomycetidae</taxon>
        <taxon>Hypocreales</taxon>
        <taxon>Cordycipitaceae</taxon>
        <taxon>Akanthomyces</taxon>
        <taxon>Cordyceps confragosa</taxon>
    </lineage>
</organism>
<dbReference type="Proteomes" id="UP000076881">
    <property type="component" value="Unassembled WGS sequence"/>
</dbReference>
<sequence length="235" mass="26026">MPFQKTATIIEGGCLINESRAAFGSASLPELCRRLLDDASLVPLPTDWREMTSDKIQCVTDPLFAYTLRTPKMFRVWHSMYPTPSTNPHLLTTRARAAVDDTTLQDGEFLCLVSLGNGLKMPAESGPADSGSTFIQTRITGPKGQFADPLQDSALYMSNRSCGRTLIAVRPTIAPFLYLGRLPLAPTGRNKFARVDVDIDVDIDVNPEDVTKHYAQRKEDPKLVENTAYLGFWSQ</sequence>
<accession>A0A168CTF8</accession>
<dbReference type="AlphaFoldDB" id="A0A168CTF8"/>
<proteinExistence type="predicted"/>
<evidence type="ECO:0000313" key="2">
    <source>
        <dbReference type="Proteomes" id="UP000076881"/>
    </source>
</evidence>
<evidence type="ECO:0000313" key="1">
    <source>
        <dbReference type="EMBL" id="OAA71771.1"/>
    </source>
</evidence>
<comment type="caution">
    <text evidence="1">The sequence shown here is derived from an EMBL/GenBank/DDBJ whole genome shotgun (WGS) entry which is preliminary data.</text>
</comment>
<keyword evidence="2" id="KW-1185">Reference proteome</keyword>
<dbReference type="EMBL" id="AZHF01000008">
    <property type="protein sequence ID" value="OAA71771.1"/>
    <property type="molecule type" value="Genomic_DNA"/>
</dbReference>
<reference evidence="1 2" key="1">
    <citation type="journal article" date="2016" name="Genome Biol. Evol.">
        <title>Divergent and convergent evolution of fungal pathogenicity.</title>
        <authorList>
            <person name="Shang Y."/>
            <person name="Xiao G."/>
            <person name="Zheng P."/>
            <person name="Cen K."/>
            <person name="Zhan S."/>
            <person name="Wang C."/>
        </authorList>
    </citation>
    <scope>NUCLEOTIDE SEQUENCE [LARGE SCALE GENOMIC DNA]</scope>
    <source>
        <strain evidence="1 2">RCEF 1005</strain>
    </source>
</reference>
<name>A0A168CTF8_CORDF</name>
<protein>
    <submittedName>
        <fullName evidence="1">Uncharacterized protein</fullName>
    </submittedName>
</protein>
<gene>
    <name evidence="1" type="ORF">LEL_09006</name>
</gene>